<keyword evidence="2" id="KW-0472">Membrane</keyword>
<feature type="transmembrane region" description="Helical" evidence="2">
    <location>
        <begin position="126"/>
        <end position="150"/>
    </location>
</feature>
<dbReference type="Proteomes" id="UP001500842">
    <property type="component" value="Unassembled WGS sequence"/>
</dbReference>
<organism evidence="3 4">
    <name type="scientific">Nocardioides humi</name>
    <dbReference type="NCBI Taxonomy" id="449461"/>
    <lineage>
        <taxon>Bacteria</taxon>
        <taxon>Bacillati</taxon>
        <taxon>Actinomycetota</taxon>
        <taxon>Actinomycetes</taxon>
        <taxon>Propionibacteriales</taxon>
        <taxon>Nocardioidaceae</taxon>
        <taxon>Nocardioides</taxon>
    </lineage>
</organism>
<feature type="transmembrane region" description="Helical" evidence="2">
    <location>
        <begin position="203"/>
        <end position="221"/>
    </location>
</feature>
<comment type="caution">
    <text evidence="3">The sequence shown here is derived from an EMBL/GenBank/DDBJ whole genome shotgun (WGS) entry which is preliminary data.</text>
</comment>
<dbReference type="EMBL" id="BAAAOR010000019">
    <property type="protein sequence ID" value="GAA1519501.1"/>
    <property type="molecule type" value="Genomic_DNA"/>
</dbReference>
<keyword evidence="2" id="KW-0812">Transmembrane</keyword>
<evidence type="ECO:0000313" key="4">
    <source>
        <dbReference type="Proteomes" id="UP001500842"/>
    </source>
</evidence>
<dbReference type="PANTHER" id="PTHR31272:SF4">
    <property type="entry name" value="CYTOCHROME C-TYPE BIOGENESIS PROTEIN HI_1454-RELATED"/>
    <property type="match status" value="1"/>
</dbReference>
<protein>
    <submittedName>
        <fullName evidence="3">Cytochrome c biogenesis CcdA family protein</fullName>
    </submittedName>
</protein>
<evidence type="ECO:0000313" key="3">
    <source>
        <dbReference type="EMBL" id="GAA1519501.1"/>
    </source>
</evidence>
<sequence>MNGLLALAFAAGMLAPVNPCGFALLPAWFTYTIGDTHDAPTPVRLARSLRAGAALTLGFAGTLTAMGIAVSAGAHAVIGAAPWLGLAIGVALVLVGVVMLAGHGLGVRLPAMHRAPRPGAPGTGRMVGFGVGYAAASLSCTFGVLLAVIAQAQATATFTGLLAVFAAYALGSATILLLVAVGTAAAGAVLIRRIAAIARYATRITAVVLLVTGAYLAWYWYPAATGDGSRSTAMTRVSTAAADWLEEHTAGVAWLSIAAVLTVIAVGVLHRYRTCATHSANNTAITHTPDIDSSAGDCCAPGAGPDEHKDQTDAPATSHR</sequence>
<feature type="transmembrane region" description="Helical" evidence="2">
    <location>
        <begin position="162"/>
        <end position="191"/>
    </location>
</feature>
<dbReference type="InterPro" id="IPR051790">
    <property type="entry name" value="Cytochrome_c-biogenesis_DsbD"/>
</dbReference>
<accession>A0ABN2AIW3</accession>
<dbReference type="RefSeq" id="WP_141003363.1">
    <property type="nucleotide sequence ID" value="NZ_BAAAOR010000019.1"/>
</dbReference>
<keyword evidence="4" id="KW-1185">Reference proteome</keyword>
<name>A0ABN2AIW3_9ACTN</name>
<reference evidence="3 4" key="1">
    <citation type="journal article" date="2019" name="Int. J. Syst. Evol. Microbiol.">
        <title>The Global Catalogue of Microorganisms (GCM) 10K type strain sequencing project: providing services to taxonomists for standard genome sequencing and annotation.</title>
        <authorList>
            <consortium name="The Broad Institute Genomics Platform"/>
            <consortium name="The Broad Institute Genome Sequencing Center for Infectious Disease"/>
            <person name="Wu L."/>
            <person name="Ma J."/>
        </authorList>
    </citation>
    <scope>NUCLEOTIDE SEQUENCE [LARGE SCALE GENOMIC DNA]</scope>
    <source>
        <strain evidence="3 4">JCM 14942</strain>
    </source>
</reference>
<feature type="transmembrane region" description="Helical" evidence="2">
    <location>
        <begin position="83"/>
        <end position="105"/>
    </location>
</feature>
<evidence type="ECO:0000256" key="2">
    <source>
        <dbReference type="SAM" id="Phobius"/>
    </source>
</evidence>
<feature type="transmembrane region" description="Helical" evidence="2">
    <location>
        <begin position="251"/>
        <end position="269"/>
    </location>
</feature>
<evidence type="ECO:0000256" key="1">
    <source>
        <dbReference type="SAM" id="MobiDB-lite"/>
    </source>
</evidence>
<feature type="region of interest" description="Disordered" evidence="1">
    <location>
        <begin position="296"/>
        <end position="320"/>
    </location>
</feature>
<feature type="transmembrane region" description="Helical" evidence="2">
    <location>
        <begin position="52"/>
        <end position="77"/>
    </location>
</feature>
<proteinExistence type="predicted"/>
<feature type="transmembrane region" description="Helical" evidence="2">
    <location>
        <begin position="6"/>
        <end position="31"/>
    </location>
</feature>
<dbReference type="PANTHER" id="PTHR31272">
    <property type="entry name" value="CYTOCHROME C-TYPE BIOGENESIS PROTEIN HI_1454-RELATED"/>
    <property type="match status" value="1"/>
</dbReference>
<gene>
    <name evidence="3" type="ORF">GCM10009788_24310</name>
</gene>
<keyword evidence="2" id="KW-1133">Transmembrane helix</keyword>